<dbReference type="AlphaFoldDB" id="A0A0B5F4T6"/>
<accession>A0A0B5F4T6</accession>
<dbReference type="InterPro" id="IPR025159">
    <property type="entry name" value="AbiEi_N"/>
</dbReference>
<feature type="domain" description="AbiEi antitoxin N-terminal" evidence="2">
    <location>
        <begin position="8"/>
        <end position="55"/>
    </location>
</feature>
<dbReference type="Proteomes" id="UP000031523">
    <property type="component" value="Chromosome"/>
</dbReference>
<evidence type="ECO:0000259" key="2">
    <source>
        <dbReference type="Pfam" id="PF13338"/>
    </source>
</evidence>
<evidence type="ECO:0000313" key="4">
    <source>
        <dbReference type="Proteomes" id="UP000031523"/>
    </source>
</evidence>
<name>A0A0B5F4T6_STRA4</name>
<evidence type="ECO:0000313" key="3">
    <source>
        <dbReference type="EMBL" id="AJE85332.1"/>
    </source>
</evidence>
<evidence type="ECO:0000256" key="1">
    <source>
        <dbReference type="SAM" id="MobiDB-lite"/>
    </source>
</evidence>
<dbReference type="Pfam" id="PF13338">
    <property type="entry name" value="AbiEi_4"/>
    <property type="match status" value="1"/>
</dbReference>
<organism evidence="3 4">
    <name type="scientific">Streptomyces albus (strain ATCC 21838 / DSM 41398 / FERM P-419 / JCM 4703 / NBRC 107858)</name>
    <dbReference type="NCBI Taxonomy" id="1081613"/>
    <lineage>
        <taxon>Bacteria</taxon>
        <taxon>Bacillati</taxon>
        <taxon>Actinomycetota</taxon>
        <taxon>Actinomycetes</taxon>
        <taxon>Kitasatosporales</taxon>
        <taxon>Streptomycetaceae</taxon>
        <taxon>Streptomyces</taxon>
    </lineage>
</organism>
<protein>
    <recommendedName>
        <fullName evidence="2">AbiEi antitoxin N-terminal domain-containing protein</fullName>
    </recommendedName>
</protein>
<dbReference type="KEGG" id="sals:SLNWT_4956"/>
<sequence length="426" mass="46396">MDRGEQLRRIAEHAADQWGLVTAAQAKRVGLSAVQILRLAEAGLIENVGRGVYLLQAAGFPLHLEIKVAWLRLQPAAFASERPLGGRDSGVVSHASACQLHGLGDIPAPNAEISVPRRRTTTEPFVHLRTVQLEPDDITLVQGLPVTTARRTILDLLRTKADGGHLGGVIADAERLDLIEIQDLQEAAQPFARNYGLPAQATGQDLIEHLVDQAGRHLRSQEVARASREGFATALELMARDDYEPSPDLRQSIQALQRMNEQMALPNGALQEAVRRLGEQLAATNAPLQEAMRRMHEQAVLPNSAVRRLGEQLAATNAPLQEAMRRMHEQAVLPNSAVRRLGEQLAAANAPLQEAMRRMNEQTANPRALESGSRAATVRSRPAVEQQDSSSGRAAHETSTDQPAQIHGTDDVQKDTGRNPDSGYDQ</sequence>
<reference evidence="3 4" key="1">
    <citation type="submission" date="2015-01" db="EMBL/GenBank/DDBJ databases">
        <title>Enhanced salinomycin production by adjusting the supply of polyketide extender units in Streptomyce albus DSM 41398.</title>
        <authorList>
            <person name="Lu C."/>
        </authorList>
    </citation>
    <scope>NUCLEOTIDE SEQUENCE [LARGE SCALE GENOMIC DNA]</scope>
    <source>
        <strain evidence="4">ATCC 21838 / DSM 41398 / FERM P-419 / JCM 4703 / NBRC 107858</strain>
    </source>
</reference>
<feature type="compositionally biased region" description="Basic and acidic residues" evidence="1">
    <location>
        <begin position="408"/>
        <end position="418"/>
    </location>
</feature>
<dbReference type="EMBL" id="CP010519">
    <property type="protein sequence ID" value="AJE85332.1"/>
    <property type="molecule type" value="Genomic_DNA"/>
</dbReference>
<gene>
    <name evidence="3" type="ORF">SLNWT_4956</name>
</gene>
<proteinExistence type="predicted"/>
<keyword evidence="4" id="KW-1185">Reference proteome</keyword>
<feature type="region of interest" description="Disordered" evidence="1">
    <location>
        <begin position="360"/>
        <end position="426"/>
    </location>
</feature>